<proteinExistence type="predicted"/>
<dbReference type="EMBL" id="MU267718">
    <property type="protein sequence ID" value="KAH7910333.1"/>
    <property type="molecule type" value="Genomic_DNA"/>
</dbReference>
<evidence type="ECO:0000313" key="1">
    <source>
        <dbReference type="EMBL" id="KAH7910333.1"/>
    </source>
</evidence>
<name>A0ACB8ACC2_9AGAM</name>
<sequence>STKHLSTIALLEERTAKLEGELAELEGEGGVREVLDAQKMENLVLKETIDRMRWEMDEMRGGGAGANNAGGGGSGSAAGSRDNTMSKSLGAELMGQMWGMGEDGQSSEDEDGGGDGGDGEGEEDGEDVIQTIITRKKRKVRGRTTIEKTTTTYSDASAQCDPPPPPSPIIQLPPKPDTAVCAVQTEPSMFTTETDVQTDRSLYTTETDAQTETHTIACEVQTDAVYASVSISTDTDNARYAEMDIQTDEHTEEDVQTEENVDDDDDAGASTLASSSSTVLPGTPEGLLLHAQLNARLHSQLHEHPHDLPPSYRSITAQEEEDATLRRWHPGMPIPVPARDDDKGGNEETDASAIAEWRALKRELGVECLVIDKFLESAHTQTQPRPRKSGNASRTSRLYDIIAGLRSDKGKRVAVSGIEADKGDEDDEEKAVDEGSPLAITINVRHVLFCAAASAAVYLSTLPSPSTSRTGIMGWNTGYYDRAAWAGFNSMDAPGEGFGYDGTQALWDVLGRVGVGAARVVGGWPT</sequence>
<feature type="non-terminal residue" evidence="1">
    <location>
        <position position="1"/>
    </location>
</feature>
<protein>
    <submittedName>
        <fullName evidence="1">Uncharacterized protein</fullName>
    </submittedName>
</protein>
<accession>A0ACB8ACC2</accession>
<reference evidence="1" key="1">
    <citation type="journal article" date="2021" name="New Phytol.">
        <title>Evolutionary innovations through gain and loss of genes in the ectomycorrhizal Boletales.</title>
        <authorList>
            <person name="Wu G."/>
            <person name="Miyauchi S."/>
            <person name="Morin E."/>
            <person name="Kuo A."/>
            <person name="Drula E."/>
            <person name="Varga T."/>
            <person name="Kohler A."/>
            <person name="Feng B."/>
            <person name="Cao Y."/>
            <person name="Lipzen A."/>
            <person name="Daum C."/>
            <person name="Hundley H."/>
            <person name="Pangilinan J."/>
            <person name="Johnson J."/>
            <person name="Barry K."/>
            <person name="LaButti K."/>
            <person name="Ng V."/>
            <person name="Ahrendt S."/>
            <person name="Min B."/>
            <person name="Choi I.G."/>
            <person name="Park H."/>
            <person name="Plett J.M."/>
            <person name="Magnuson J."/>
            <person name="Spatafora J.W."/>
            <person name="Nagy L.G."/>
            <person name="Henrissat B."/>
            <person name="Grigoriev I.V."/>
            <person name="Yang Z.L."/>
            <person name="Xu J."/>
            <person name="Martin F.M."/>
        </authorList>
    </citation>
    <scope>NUCLEOTIDE SEQUENCE</scope>
    <source>
        <strain evidence="1">ATCC 28755</strain>
    </source>
</reference>
<dbReference type="Proteomes" id="UP000790377">
    <property type="component" value="Unassembled WGS sequence"/>
</dbReference>
<keyword evidence="2" id="KW-1185">Reference proteome</keyword>
<gene>
    <name evidence="1" type="ORF">BJ138DRAFT_1192376</name>
</gene>
<evidence type="ECO:0000313" key="2">
    <source>
        <dbReference type="Proteomes" id="UP000790377"/>
    </source>
</evidence>
<organism evidence="1 2">
    <name type="scientific">Hygrophoropsis aurantiaca</name>
    <dbReference type="NCBI Taxonomy" id="72124"/>
    <lineage>
        <taxon>Eukaryota</taxon>
        <taxon>Fungi</taxon>
        <taxon>Dikarya</taxon>
        <taxon>Basidiomycota</taxon>
        <taxon>Agaricomycotina</taxon>
        <taxon>Agaricomycetes</taxon>
        <taxon>Agaricomycetidae</taxon>
        <taxon>Boletales</taxon>
        <taxon>Coniophorineae</taxon>
        <taxon>Hygrophoropsidaceae</taxon>
        <taxon>Hygrophoropsis</taxon>
    </lineage>
</organism>
<comment type="caution">
    <text evidence="1">The sequence shown here is derived from an EMBL/GenBank/DDBJ whole genome shotgun (WGS) entry which is preliminary data.</text>
</comment>